<gene>
    <name evidence="2" type="ORF">GN330_12045</name>
</gene>
<sequence>MQTLRGVYSVMVSGSAGCSLGIIAFHNGYLRGNTFDGGRYEGTAKPVRDDSLSLSISLTMPPGVRPVWGAAPSGTFQTGTAELLIPFATIRGAKPHFLPAYELWVIIQKASEDLTHLAGDEGRAEMIRTLQQADAAWRKIREAH</sequence>
<dbReference type="EMBL" id="WPHG01000003">
    <property type="protein sequence ID" value="MVA97976.1"/>
    <property type="molecule type" value="Genomic_DNA"/>
</dbReference>
<name>A0A844QDA6_9HYPH</name>
<keyword evidence="1" id="KW-0472">Membrane</keyword>
<protein>
    <recommendedName>
        <fullName evidence="4">DUF1842 domain-containing protein</fullName>
    </recommendedName>
</protein>
<comment type="caution">
    <text evidence="2">The sequence shown here is derived from an EMBL/GenBank/DDBJ whole genome shotgun (WGS) entry which is preliminary data.</text>
</comment>
<evidence type="ECO:0000313" key="3">
    <source>
        <dbReference type="Proteomes" id="UP000463224"/>
    </source>
</evidence>
<evidence type="ECO:0000256" key="1">
    <source>
        <dbReference type="SAM" id="Phobius"/>
    </source>
</evidence>
<keyword evidence="1" id="KW-0812">Transmembrane</keyword>
<keyword evidence="3" id="KW-1185">Reference proteome</keyword>
<dbReference type="PROSITE" id="PS51257">
    <property type="entry name" value="PROKAR_LIPOPROTEIN"/>
    <property type="match status" value="1"/>
</dbReference>
<dbReference type="Proteomes" id="UP000463224">
    <property type="component" value="Unassembled WGS sequence"/>
</dbReference>
<evidence type="ECO:0000313" key="2">
    <source>
        <dbReference type="EMBL" id="MVA97976.1"/>
    </source>
</evidence>
<accession>A0A844QDA6</accession>
<keyword evidence="1" id="KW-1133">Transmembrane helix</keyword>
<dbReference type="RefSeq" id="WP_156712965.1">
    <property type="nucleotide sequence ID" value="NZ_WPHG01000003.1"/>
</dbReference>
<organism evidence="2 3">
    <name type="scientific">Nitratireductor arenosus</name>
    <dbReference type="NCBI Taxonomy" id="2682096"/>
    <lineage>
        <taxon>Bacteria</taxon>
        <taxon>Pseudomonadati</taxon>
        <taxon>Pseudomonadota</taxon>
        <taxon>Alphaproteobacteria</taxon>
        <taxon>Hyphomicrobiales</taxon>
        <taxon>Phyllobacteriaceae</taxon>
        <taxon>Nitratireductor</taxon>
    </lineage>
</organism>
<proteinExistence type="predicted"/>
<reference evidence="2 3" key="1">
    <citation type="submission" date="2019-12" db="EMBL/GenBank/DDBJ databases">
        <title>Nitratireductor arenosus sp. nov., Isolated from sea sand, Jeju island, South Korea.</title>
        <authorList>
            <person name="Kim W."/>
        </authorList>
    </citation>
    <scope>NUCLEOTIDE SEQUENCE [LARGE SCALE GENOMIC DNA]</scope>
    <source>
        <strain evidence="2 3">CAU 1489</strain>
    </source>
</reference>
<feature type="transmembrane region" description="Helical" evidence="1">
    <location>
        <begin position="6"/>
        <end position="25"/>
    </location>
</feature>
<evidence type="ECO:0008006" key="4">
    <source>
        <dbReference type="Google" id="ProtNLM"/>
    </source>
</evidence>
<dbReference type="AlphaFoldDB" id="A0A844QDA6"/>